<dbReference type="Proteomes" id="UP001162992">
    <property type="component" value="Chromosome 4"/>
</dbReference>
<organism evidence="1 2">
    <name type="scientific">Diphasiastrum complanatum</name>
    <name type="common">Issler's clubmoss</name>
    <name type="synonym">Lycopodium complanatum</name>
    <dbReference type="NCBI Taxonomy" id="34168"/>
    <lineage>
        <taxon>Eukaryota</taxon>
        <taxon>Viridiplantae</taxon>
        <taxon>Streptophyta</taxon>
        <taxon>Embryophyta</taxon>
        <taxon>Tracheophyta</taxon>
        <taxon>Lycopodiopsida</taxon>
        <taxon>Lycopodiales</taxon>
        <taxon>Lycopodiaceae</taxon>
        <taxon>Lycopodioideae</taxon>
        <taxon>Diphasiastrum</taxon>
    </lineage>
</organism>
<gene>
    <name evidence="1" type="ORF">O6H91_04G120100</name>
</gene>
<name>A0ACC2E150_DIPCM</name>
<evidence type="ECO:0000313" key="2">
    <source>
        <dbReference type="Proteomes" id="UP001162992"/>
    </source>
</evidence>
<protein>
    <submittedName>
        <fullName evidence="1">Uncharacterized protein</fullName>
    </submittedName>
</protein>
<keyword evidence="2" id="KW-1185">Reference proteome</keyword>
<sequence>MGRVKLEIKKIENPTNRQVTYSKRRNGLIKKAYELSVLCDIDIALIMFSPSGKLSQYATNNRIEDIIYRFASMPDHERTKRKLENQDTLNKAVRKLRNERGSINQQARSFGNVEVLREEINRIQQEKDHLERKLRLYEGEDIESFTSISQLSVFEEELQFALSKVRARKQELQNTGYSNLRQHLENGQLVPFNAQPYALQSRMANISEAAGPSYTHWTQRDPQTSLLNFLEHPTASVLSVSQIRAPEDAAEGQASSYFDQYASQARQQLQMSSNVNQSDLRPQQMPSLKRSNHMLSLDNFQQQTFSEDKSGNVDMRLGTHGYNSEASGSGQQAERSQEMTSLGSNEGVGQAWAPYHGGQMTMQIPNQFFPPQMP</sequence>
<dbReference type="EMBL" id="CM055095">
    <property type="protein sequence ID" value="KAJ7560251.1"/>
    <property type="molecule type" value="Genomic_DNA"/>
</dbReference>
<accession>A0ACC2E150</accession>
<reference evidence="2" key="1">
    <citation type="journal article" date="2024" name="Proc. Natl. Acad. Sci. U.S.A.">
        <title>Extraordinary preservation of gene collinearity over three hundred million years revealed in homosporous lycophytes.</title>
        <authorList>
            <person name="Li C."/>
            <person name="Wickell D."/>
            <person name="Kuo L.Y."/>
            <person name="Chen X."/>
            <person name="Nie B."/>
            <person name="Liao X."/>
            <person name="Peng D."/>
            <person name="Ji J."/>
            <person name="Jenkins J."/>
            <person name="Williams M."/>
            <person name="Shu S."/>
            <person name="Plott C."/>
            <person name="Barry K."/>
            <person name="Rajasekar S."/>
            <person name="Grimwood J."/>
            <person name="Han X."/>
            <person name="Sun S."/>
            <person name="Hou Z."/>
            <person name="He W."/>
            <person name="Dai G."/>
            <person name="Sun C."/>
            <person name="Schmutz J."/>
            <person name="Leebens-Mack J.H."/>
            <person name="Li F.W."/>
            <person name="Wang L."/>
        </authorList>
    </citation>
    <scope>NUCLEOTIDE SEQUENCE [LARGE SCALE GENOMIC DNA]</scope>
    <source>
        <strain evidence="2">cv. PW_Plant_1</strain>
    </source>
</reference>
<proteinExistence type="predicted"/>
<comment type="caution">
    <text evidence="1">The sequence shown here is derived from an EMBL/GenBank/DDBJ whole genome shotgun (WGS) entry which is preliminary data.</text>
</comment>
<evidence type="ECO:0000313" key="1">
    <source>
        <dbReference type="EMBL" id="KAJ7560251.1"/>
    </source>
</evidence>